<dbReference type="AlphaFoldDB" id="A0A229NXC1"/>
<proteinExistence type="predicted"/>
<dbReference type="Proteomes" id="UP000215145">
    <property type="component" value="Unassembled WGS sequence"/>
</dbReference>
<evidence type="ECO:0000313" key="1">
    <source>
        <dbReference type="EMBL" id="OXM14646.1"/>
    </source>
</evidence>
<keyword evidence="2" id="KW-1185">Reference proteome</keyword>
<accession>A0A229NXC1</accession>
<name>A0A229NXC1_9BACL</name>
<evidence type="ECO:0000313" key="2">
    <source>
        <dbReference type="Proteomes" id="UP000215145"/>
    </source>
</evidence>
<organism evidence="1 2">
    <name type="scientific">Paenibacillus herberti</name>
    <dbReference type="NCBI Taxonomy" id="1619309"/>
    <lineage>
        <taxon>Bacteria</taxon>
        <taxon>Bacillati</taxon>
        <taxon>Bacillota</taxon>
        <taxon>Bacilli</taxon>
        <taxon>Bacillales</taxon>
        <taxon>Paenibacillaceae</taxon>
        <taxon>Paenibacillus</taxon>
    </lineage>
</organism>
<dbReference type="EMBL" id="NMUQ01000002">
    <property type="protein sequence ID" value="OXM14646.1"/>
    <property type="molecule type" value="Genomic_DNA"/>
</dbReference>
<protein>
    <submittedName>
        <fullName evidence="1">Uncharacterized protein</fullName>
    </submittedName>
</protein>
<gene>
    <name evidence="1" type="ORF">CGZ75_17180</name>
</gene>
<reference evidence="1 2" key="1">
    <citation type="submission" date="2017-07" db="EMBL/GenBank/DDBJ databases">
        <title>Paenibacillus herberti R33 genome sequencing and assembly.</title>
        <authorList>
            <person name="Su W."/>
        </authorList>
    </citation>
    <scope>NUCLEOTIDE SEQUENCE [LARGE SCALE GENOMIC DNA]</scope>
    <source>
        <strain evidence="1 2">R33</strain>
    </source>
</reference>
<comment type="caution">
    <text evidence="1">The sequence shown here is derived from an EMBL/GenBank/DDBJ whole genome shotgun (WGS) entry which is preliminary data.</text>
</comment>
<sequence length="60" mass="6726">MLEGRTPLNEDGFFVLYGNNEVSFSSAKPEGIENVTTSVCGIDHNDIFRFQLYPEQLSQA</sequence>